<accession>A0A8H2X3A6</accession>
<protein>
    <submittedName>
        <fullName evidence="2">Uncharacterized protein</fullName>
    </submittedName>
</protein>
<name>A0A8H2X3A6_9AGAM</name>
<reference evidence="2" key="1">
    <citation type="submission" date="2021-01" db="EMBL/GenBank/DDBJ databases">
        <authorList>
            <person name="Kaushik A."/>
        </authorList>
    </citation>
    <scope>NUCLEOTIDE SEQUENCE</scope>
    <source>
        <strain evidence="2">AG6-10EEA</strain>
    </source>
</reference>
<feature type="region of interest" description="Disordered" evidence="1">
    <location>
        <begin position="68"/>
        <end position="108"/>
    </location>
</feature>
<sequence length="259" mass="29429">MYNDHPADCTNMSRELDFREFRQINSDPKSDLRDIVESAHLVSMVHYVDTIADYLGADAALASSRDESDSLAPWDSASQQGKPNPSHVPSFGREHSRSPPHAKRIHTDNANAMESTLSSSERSWILADNEVPQSGVLEDLRDQIALMRCDLETTERRRTRLIDLDNQVKWRNALFKKAEEMFESSVTAENRGIQMRREEARATLSCPNIAPEVAAQANKILEETWPETVPADKKRERIQEFYNWLLALYQVDDGGETPA</sequence>
<gene>
    <name evidence="2" type="ORF">RDB_LOCUS6590</name>
</gene>
<dbReference type="Proteomes" id="UP000663853">
    <property type="component" value="Unassembled WGS sequence"/>
</dbReference>
<evidence type="ECO:0000256" key="1">
    <source>
        <dbReference type="SAM" id="MobiDB-lite"/>
    </source>
</evidence>
<comment type="caution">
    <text evidence="2">The sequence shown here is derived from an EMBL/GenBank/DDBJ whole genome shotgun (WGS) entry which is preliminary data.</text>
</comment>
<proteinExistence type="predicted"/>
<evidence type="ECO:0000313" key="2">
    <source>
        <dbReference type="EMBL" id="CAE6416048.1"/>
    </source>
</evidence>
<organism evidence="2 3">
    <name type="scientific">Rhizoctonia solani</name>
    <dbReference type="NCBI Taxonomy" id="456999"/>
    <lineage>
        <taxon>Eukaryota</taxon>
        <taxon>Fungi</taxon>
        <taxon>Dikarya</taxon>
        <taxon>Basidiomycota</taxon>
        <taxon>Agaricomycotina</taxon>
        <taxon>Agaricomycetes</taxon>
        <taxon>Cantharellales</taxon>
        <taxon>Ceratobasidiaceae</taxon>
        <taxon>Rhizoctonia</taxon>
    </lineage>
</organism>
<dbReference type="OrthoDB" id="407355at2759"/>
<dbReference type="AlphaFoldDB" id="A0A8H2X3A6"/>
<evidence type="ECO:0000313" key="3">
    <source>
        <dbReference type="Proteomes" id="UP000663853"/>
    </source>
</evidence>
<dbReference type="EMBL" id="CAJMXA010000097">
    <property type="protein sequence ID" value="CAE6416048.1"/>
    <property type="molecule type" value="Genomic_DNA"/>
</dbReference>